<comment type="subcellular location">
    <subcellularLocation>
        <location evidence="1">Nucleus</location>
    </subcellularLocation>
</comment>
<gene>
    <name evidence="4" type="ORF">FQA47_018920</name>
</gene>
<dbReference type="AlphaFoldDB" id="A0A834C2I3"/>
<keyword evidence="2" id="KW-0539">Nucleus</keyword>
<dbReference type="EMBL" id="WKFB01000537">
    <property type="protein sequence ID" value="KAF6720039.1"/>
    <property type="molecule type" value="Genomic_DNA"/>
</dbReference>
<dbReference type="GO" id="GO:0043034">
    <property type="term" value="C:costamere"/>
    <property type="evidence" value="ECO:0007669"/>
    <property type="project" value="TreeGrafter"/>
</dbReference>
<name>A0A834C2I3_ORYME</name>
<feature type="region of interest" description="Disordered" evidence="3">
    <location>
        <begin position="184"/>
        <end position="210"/>
    </location>
</feature>
<dbReference type="InterPro" id="IPR052082">
    <property type="entry name" value="Myelin_sheath_structural"/>
</dbReference>
<dbReference type="PANTHER" id="PTHR23348:SF41">
    <property type="entry name" value="NEUROBLAST DIFFERENTIATION-ASSOCIATED PROTEIN AHNAK"/>
    <property type="match status" value="1"/>
</dbReference>
<dbReference type="GO" id="GO:0005634">
    <property type="term" value="C:nucleus"/>
    <property type="evidence" value="ECO:0007669"/>
    <property type="project" value="UniProtKB-SubCell"/>
</dbReference>
<dbReference type="PANTHER" id="PTHR23348">
    <property type="entry name" value="PERIAXIN/AHNAK"/>
    <property type="match status" value="1"/>
</dbReference>
<evidence type="ECO:0000256" key="3">
    <source>
        <dbReference type="SAM" id="MobiDB-lite"/>
    </source>
</evidence>
<evidence type="ECO:0000256" key="1">
    <source>
        <dbReference type="ARBA" id="ARBA00004123"/>
    </source>
</evidence>
<dbReference type="Proteomes" id="UP000646548">
    <property type="component" value="Unassembled WGS sequence"/>
</dbReference>
<comment type="caution">
    <text evidence="4">The sequence shown here is derived from an EMBL/GenBank/DDBJ whole genome shotgun (WGS) entry which is preliminary data.</text>
</comment>
<evidence type="ECO:0000313" key="5">
    <source>
        <dbReference type="Proteomes" id="UP000646548"/>
    </source>
</evidence>
<accession>A0A834C2I3</accession>
<evidence type="ECO:0000313" key="4">
    <source>
        <dbReference type="EMBL" id="KAF6720039.1"/>
    </source>
</evidence>
<sequence length="210" mass="21875">MLTNFFFSVDVLQVLLDKDLSLDTSAKAPNLSLDGLTGKLNGGTGGELNVPTFNGALPNLSLKTPSADGGASVTVPSADLKGPDLKADLGGNLSAPSVSVNAPKINAPKAALNVKAPNLQTEAINAKAPQFKMPKFDLPQFDLPEADLNTNLDLPTISANVKTPNLNMSAPDVDVKSPDLNLNGPKVDVTGPNVNVEAPNADMKTPWRKN</sequence>
<proteinExistence type="predicted"/>
<evidence type="ECO:0000256" key="2">
    <source>
        <dbReference type="ARBA" id="ARBA00023242"/>
    </source>
</evidence>
<reference evidence="4" key="1">
    <citation type="journal article" name="BMC Genomics">
        <title>Long-read sequencing and de novo genome assembly of marine medaka (Oryzias melastigma).</title>
        <authorList>
            <person name="Liang P."/>
            <person name="Saqib H.S.A."/>
            <person name="Ni X."/>
            <person name="Shen Y."/>
        </authorList>
    </citation>
    <scope>NUCLEOTIDE SEQUENCE</scope>
    <source>
        <strain evidence="4">Bigg-433</strain>
    </source>
</reference>
<protein>
    <submittedName>
        <fullName evidence="4">Neuroblast differentiation-associated protein AHNAK</fullName>
    </submittedName>
</protein>
<dbReference type="GO" id="GO:0043484">
    <property type="term" value="P:regulation of RNA splicing"/>
    <property type="evidence" value="ECO:0007669"/>
    <property type="project" value="TreeGrafter"/>
</dbReference>
<organism evidence="4 5">
    <name type="scientific">Oryzias melastigma</name>
    <name type="common">Marine medaka</name>
    <dbReference type="NCBI Taxonomy" id="30732"/>
    <lineage>
        <taxon>Eukaryota</taxon>
        <taxon>Metazoa</taxon>
        <taxon>Chordata</taxon>
        <taxon>Craniata</taxon>
        <taxon>Vertebrata</taxon>
        <taxon>Euteleostomi</taxon>
        <taxon>Actinopterygii</taxon>
        <taxon>Neopterygii</taxon>
        <taxon>Teleostei</taxon>
        <taxon>Neoteleostei</taxon>
        <taxon>Acanthomorphata</taxon>
        <taxon>Ovalentaria</taxon>
        <taxon>Atherinomorphae</taxon>
        <taxon>Beloniformes</taxon>
        <taxon>Adrianichthyidae</taxon>
        <taxon>Oryziinae</taxon>
        <taxon>Oryzias</taxon>
    </lineage>
</organism>